<dbReference type="PANTHER" id="PTHR15172">
    <property type="entry name" value="GALACTOCEREBROSIDASE"/>
    <property type="match status" value="1"/>
</dbReference>
<dbReference type="AlphaFoldDB" id="A0A1H6B3S1"/>
<sequence>MKVVAADNAGWQVATDMKNDPAFDAATDVVGVHYPCTAVHCSSTPDALSLGKPLFASESGWNDYLTGADRLAAEMNHEYVDAGITGFINWPAAYAWYPTVQMQGSGLLRANEPWSGNYQLGPTLWTVAQTAQFTRPGWQYVDSASGYLDGGGTYVTLKSPGPRPQFTTVFETTGATAAQQVSLAPTGALPRGPLHRWTTTLDSTDPADWFVHGADVRPGAHGAHTVTLQPGTVTTLTTMPGGKGPAADAAPASRPMPLPYREDFDGYRSGATPRYVSDMEGAFQVEPCAAGPRGAAGNGGTGKCLRQMIGQQPIQWARVPSPLTLVGDATWADYTASVEARIAPGSASTLLGRVSGQLNNVGTGRITAWEGYSLRLADSGAWSLQVLDPDRTTRVLASGTLDGTFAGSWAHLQLSFSGARITARVNGSVLAEVEDATYARGQVGLETSTYSTAAQFDALSATAVRPSR</sequence>
<dbReference type="PANTHER" id="PTHR15172:SF1">
    <property type="entry name" value="GALACTOCEREBROSIDASE"/>
    <property type="match status" value="1"/>
</dbReference>
<dbReference type="GO" id="GO:0016020">
    <property type="term" value="C:membrane"/>
    <property type="evidence" value="ECO:0007669"/>
    <property type="project" value="GOC"/>
</dbReference>
<dbReference type="InterPro" id="IPR049162">
    <property type="entry name" value="GH59_C"/>
</dbReference>
<dbReference type="GO" id="GO:0005764">
    <property type="term" value="C:lysosome"/>
    <property type="evidence" value="ECO:0007669"/>
    <property type="project" value="TreeGrafter"/>
</dbReference>
<dbReference type="Pfam" id="PF21708">
    <property type="entry name" value="Glyco_hydro_59_C"/>
    <property type="match status" value="1"/>
</dbReference>
<protein>
    <submittedName>
        <fullName evidence="3">Glycosyl hydrolase family 59</fullName>
    </submittedName>
</protein>
<evidence type="ECO:0000259" key="1">
    <source>
        <dbReference type="Pfam" id="PF02057"/>
    </source>
</evidence>
<feature type="domain" description="Glycosyl hydrolase family 59 C-terminal lectin" evidence="2">
    <location>
        <begin position="301"/>
        <end position="461"/>
    </location>
</feature>
<name>A0A1H6B3S1_9ACTN</name>
<reference evidence="3 4" key="1">
    <citation type="submission" date="2016-10" db="EMBL/GenBank/DDBJ databases">
        <authorList>
            <person name="de Groot N.N."/>
        </authorList>
    </citation>
    <scope>NUCLEOTIDE SEQUENCE [LARGE SCALE GENOMIC DNA]</scope>
    <source>
        <strain evidence="3 4">CGMCC 4.2023</strain>
    </source>
</reference>
<dbReference type="Pfam" id="PF02057">
    <property type="entry name" value="Glyco_hydro_59"/>
    <property type="match status" value="1"/>
</dbReference>
<keyword evidence="3" id="KW-0378">Hydrolase</keyword>
<dbReference type="GO" id="GO:0006683">
    <property type="term" value="P:galactosylceramide catabolic process"/>
    <property type="evidence" value="ECO:0007669"/>
    <property type="project" value="InterPro"/>
</dbReference>
<proteinExistence type="predicted"/>
<gene>
    <name evidence="3" type="ORF">SAMN05216223_106204</name>
</gene>
<evidence type="ECO:0000259" key="2">
    <source>
        <dbReference type="Pfam" id="PF21708"/>
    </source>
</evidence>
<dbReference type="InterPro" id="IPR049161">
    <property type="entry name" value="GH59_cat"/>
</dbReference>
<dbReference type="EMBL" id="FNVU01000006">
    <property type="protein sequence ID" value="SEG55478.1"/>
    <property type="molecule type" value="Genomic_DNA"/>
</dbReference>
<dbReference type="Proteomes" id="UP000236754">
    <property type="component" value="Unassembled WGS sequence"/>
</dbReference>
<feature type="domain" description="Glycosyl hydrolase family 59 catalytic" evidence="1">
    <location>
        <begin position="2"/>
        <end position="132"/>
    </location>
</feature>
<dbReference type="GO" id="GO:0004336">
    <property type="term" value="F:galactosylceramidase activity"/>
    <property type="evidence" value="ECO:0007669"/>
    <property type="project" value="InterPro"/>
</dbReference>
<evidence type="ECO:0000313" key="3">
    <source>
        <dbReference type="EMBL" id="SEG55478.1"/>
    </source>
</evidence>
<dbReference type="Gene3D" id="3.20.20.80">
    <property type="entry name" value="Glycosidases"/>
    <property type="match status" value="1"/>
</dbReference>
<evidence type="ECO:0000313" key="4">
    <source>
        <dbReference type="Proteomes" id="UP000236754"/>
    </source>
</evidence>
<accession>A0A1H6B3S1</accession>
<organism evidence="3 4">
    <name type="scientific">Actinacidiphila yanglinensis</name>
    <dbReference type="NCBI Taxonomy" id="310779"/>
    <lineage>
        <taxon>Bacteria</taxon>
        <taxon>Bacillati</taxon>
        <taxon>Actinomycetota</taxon>
        <taxon>Actinomycetes</taxon>
        <taxon>Kitasatosporales</taxon>
        <taxon>Streptomycetaceae</taxon>
        <taxon>Actinacidiphila</taxon>
    </lineage>
</organism>
<dbReference type="OrthoDB" id="9806701at2"/>
<dbReference type="SUPFAM" id="SSF51445">
    <property type="entry name" value="(Trans)glycosidases"/>
    <property type="match status" value="1"/>
</dbReference>
<dbReference type="InterPro" id="IPR001286">
    <property type="entry name" value="Glyco_hydro_59"/>
</dbReference>
<dbReference type="Gene3D" id="2.60.120.560">
    <property type="entry name" value="Exo-inulinase, domain 1"/>
    <property type="match status" value="1"/>
</dbReference>
<dbReference type="InterPro" id="IPR017853">
    <property type="entry name" value="GH"/>
</dbReference>
<keyword evidence="4" id="KW-1185">Reference proteome</keyword>